<feature type="transmembrane region" description="Helical" evidence="2">
    <location>
        <begin position="18"/>
        <end position="36"/>
    </location>
</feature>
<keyword evidence="2" id="KW-0812">Transmembrane</keyword>
<dbReference type="RefSeq" id="XP_067918080.1">
    <property type="nucleotide sequence ID" value="XM_068069944.1"/>
</dbReference>
<evidence type="ECO:0000313" key="3">
    <source>
        <dbReference type="EMBL" id="PHJ16351.1"/>
    </source>
</evidence>
<evidence type="ECO:0000313" key="4">
    <source>
        <dbReference type="Proteomes" id="UP000221165"/>
    </source>
</evidence>
<dbReference type="GeneID" id="94433155"/>
<dbReference type="AlphaFoldDB" id="A0A2C6JF18"/>
<evidence type="ECO:0000256" key="2">
    <source>
        <dbReference type="SAM" id="Phobius"/>
    </source>
</evidence>
<keyword evidence="2" id="KW-1133">Transmembrane helix</keyword>
<protein>
    <recommendedName>
        <fullName evidence="5">Transmembrane protein</fullName>
    </recommendedName>
</protein>
<reference evidence="3 4" key="1">
    <citation type="journal article" date="2017" name="Int. J. Parasitol.">
        <title>The genome of the protozoan parasite Cystoisospora suis and a reverse vaccinology approach to identify vaccine candidates.</title>
        <authorList>
            <person name="Palmieri N."/>
            <person name="Shrestha A."/>
            <person name="Ruttkowski B."/>
            <person name="Beck T."/>
            <person name="Vogl C."/>
            <person name="Tomley F."/>
            <person name="Blake D.P."/>
            <person name="Joachim A."/>
        </authorList>
    </citation>
    <scope>NUCLEOTIDE SEQUENCE [LARGE SCALE GENOMIC DNA]</scope>
    <source>
        <strain evidence="3 4">Wien I</strain>
    </source>
</reference>
<evidence type="ECO:0000256" key="1">
    <source>
        <dbReference type="SAM" id="MobiDB-lite"/>
    </source>
</evidence>
<accession>A0A2C6JF18</accession>
<dbReference type="Proteomes" id="UP000221165">
    <property type="component" value="Unassembled WGS sequence"/>
</dbReference>
<dbReference type="EMBL" id="MIGC01006128">
    <property type="protein sequence ID" value="PHJ16351.1"/>
    <property type="molecule type" value="Genomic_DNA"/>
</dbReference>
<evidence type="ECO:0008006" key="5">
    <source>
        <dbReference type="Google" id="ProtNLM"/>
    </source>
</evidence>
<dbReference type="VEuPathDB" id="ToxoDB:CSUI_009835"/>
<keyword evidence="2" id="KW-0472">Membrane</keyword>
<keyword evidence="4" id="KW-1185">Reference proteome</keyword>
<feature type="compositionally biased region" description="Basic residues" evidence="1">
    <location>
        <begin position="172"/>
        <end position="181"/>
    </location>
</feature>
<sequence>MEKTKLCCVFTSGGASRMIAGTISLVFVALCGSVVIREVSGEAVAAGHMPSTLWKEREKAPAEVQPEEVLFVDMIRGKEEESGRESAGLTVFSTSGAGDATEEAALHSDHRQHNNSSTVASPAEDFPGNYEVSYQLDAEAKNRLRSRILRNSRLRRGTSKQKGGTAIVPQQTRHRHTRTASRRSLGSFSKVDVSRKHRRSLKFFTGAAMAMICAAALFLLLTGHSGLLQGLWGGDKKARTAVYEEHNMETGEEAVAGFTGDSMLEIIMDGWGLSLPQFLSVALVLTIAAATYNSTFHSPTRGKNEYRNNVFSSFSQ</sequence>
<feature type="region of interest" description="Disordered" evidence="1">
    <location>
        <begin position="155"/>
        <end position="187"/>
    </location>
</feature>
<comment type="caution">
    <text evidence="3">The sequence shown here is derived from an EMBL/GenBank/DDBJ whole genome shotgun (WGS) entry which is preliminary data.</text>
</comment>
<feature type="transmembrane region" description="Helical" evidence="2">
    <location>
        <begin position="271"/>
        <end position="292"/>
    </location>
</feature>
<proteinExistence type="predicted"/>
<organism evidence="3 4">
    <name type="scientific">Cystoisospora suis</name>
    <dbReference type="NCBI Taxonomy" id="483139"/>
    <lineage>
        <taxon>Eukaryota</taxon>
        <taxon>Sar</taxon>
        <taxon>Alveolata</taxon>
        <taxon>Apicomplexa</taxon>
        <taxon>Conoidasida</taxon>
        <taxon>Coccidia</taxon>
        <taxon>Eucoccidiorida</taxon>
        <taxon>Eimeriorina</taxon>
        <taxon>Sarcocystidae</taxon>
        <taxon>Cystoisospora</taxon>
    </lineage>
</organism>
<feature type="region of interest" description="Disordered" evidence="1">
    <location>
        <begin position="105"/>
        <end position="124"/>
    </location>
</feature>
<name>A0A2C6JF18_9APIC</name>
<gene>
    <name evidence="3" type="ORF">CSUI_009835</name>
</gene>
<feature type="transmembrane region" description="Helical" evidence="2">
    <location>
        <begin position="203"/>
        <end position="222"/>
    </location>
</feature>